<protein>
    <submittedName>
        <fullName evidence="1">Uncharacterized protein</fullName>
    </submittedName>
</protein>
<gene>
    <name evidence="1" type="ORF">S01H1_77482</name>
</gene>
<feature type="non-terminal residue" evidence="1">
    <location>
        <position position="1"/>
    </location>
</feature>
<sequence>DIYSGNERIPFKEKKQEFRMILKQEFSAILKS</sequence>
<name>X0Y5L3_9ZZZZ</name>
<comment type="caution">
    <text evidence="1">The sequence shown here is derived from an EMBL/GenBank/DDBJ whole genome shotgun (WGS) entry which is preliminary data.</text>
</comment>
<evidence type="ECO:0000313" key="1">
    <source>
        <dbReference type="EMBL" id="GAG51239.1"/>
    </source>
</evidence>
<dbReference type="EMBL" id="BARS01052077">
    <property type="protein sequence ID" value="GAG51239.1"/>
    <property type="molecule type" value="Genomic_DNA"/>
</dbReference>
<dbReference type="AlphaFoldDB" id="X0Y5L3"/>
<accession>X0Y5L3</accession>
<proteinExistence type="predicted"/>
<organism evidence="1">
    <name type="scientific">marine sediment metagenome</name>
    <dbReference type="NCBI Taxonomy" id="412755"/>
    <lineage>
        <taxon>unclassified sequences</taxon>
        <taxon>metagenomes</taxon>
        <taxon>ecological metagenomes</taxon>
    </lineage>
</organism>
<reference evidence="1" key="1">
    <citation type="journal article" date="2014" name="Front. Microbiol.">
        <title>High frequency of phylogenetically diverse reductive dehalogenase-homologous genes in deep subseafloor sedimentary metagenomes.</title>
        <authorList>
            <person name="Kawai M."/>
            <person name="Futagami T."/>
            <person name="Toyoda A."/>
            <person name="Takaki Y."/>
            <person name="Nishi S."/>
            <person name="Hori S."/>
            <person name="Arai W."/>
            <person name="Tsubouchi T."/>
            <person name="Morono Y."/>
            <person name="Uchiyama I."/>
            <person name="Ito T."/>
            <person name="Fujiyama A."/>
            <person name="Inagaki F."/>
            <person name="Takami H."/>
        </authorList>
    </citation>
    <scope>NUCLEOTIDE SEQUENCE</scope>
    <source>
        <strain evidence="1">Expedition CK06-06</strain>
    </source>
</reference>